<protein>
    <recommendedName>
        <fullName evidence="3">AAA domain-containing protein</fullName>
    </recommendedName>
</protein>
<keyword evidence="2" id="KW-1185">Reference proteome</keyword>
<dbReference type="EMBL" id="CP035281">
    <property type="protein sequence ID" value="QAT43183.1"/>
    <property type="molecule type" value="Genomic_DNA"/>
</dbReference>
<organism evidence="1 2">
    <name type="scientific">Aminipila luticellarii</name>
    <dbReference type="NCBI Taxonomy" id="2507160"/>
    <lineage>
        <taxon>Bacteria</taxon>
        <taxon>Bacillati</taxon>
        <taxon>Bacillota</taxon>
        <taxon>Clostridia</taxon>
        <taxon>Peptostreptococcales</taxon>
        <taxon>Anaerovoracaceae</taxon>
        <taxon>Aminipila</taxon>
    </lineage>
</organism>
<dbReference type="KEGG" id="amij:EQM06_07975"/>
<dbReference type="InterPro" id="IPR027417">
    <property type="entry name" value="P-loop_NTPase"/>
</dbReference>
<sequence>MKNLFVFHGADHKSGVTMIAQSTAQLIASQNRDINVLFIALNGRKSSEFIKGEVKTIDEFKLQLDSKLLMSRDFVRDCKHERNLHILAGPVHEQEERYYFPDSATYLLESVADSFEIIIADTGNELDNGLALGGMSAAAKRYLILDQLESNLSRYEKMSPLFEKAGIRFDGFIINKFYADDPYTLPYILERLRLQREKAYTVQAASSERQAEREHKTLMECKTPCYQADISAVANDISEAVGLPSIKIQRKHKRWKNFI</sequence>
<dbReference type="Gene3D" id="3.40.50.300">
    <property type="entry name" value="P-loop containing nucleotide triphosphate hydrolases"/>
    <property type="match status" value="1"/>
</dbReference>
<gene>
    <name evidence="1" type="ORF">EQM06_07975</name>
</gene>
<evidence type="ECO:0000313" key="1">
    <source>
        <dbReference type="EMBL" id="QAT43183.1"/>
    </source>
</evidence>
<dbReference type="RefSeq" id="WP_128745829.1">
    <property type="nucleotide sequence ID" value="NZ_CP035281.1"/>
</dbReference>
<evidence type="ECO:0000313" key="2">
    <source>
        <dbReference type="Proteomes" id="UP000287601"/>
    </source>
</evidence>
<dbReference type="OrthoDB" id="2081152at2"/>
<reference evidence="1 2" key="1">
    <citation type="submission" date="2019-01" db="EMBL/GenBank/DDBJ databases">
        <title>Draft genomes of a novel of Aminipila strains.</title>
        <authorList>
            <person name="Ma S."/>
        </authorList>
    </citation>
    <scope>NUCLEOTIDE SEQUENCE [LARGE SCALE GENOMIC DNA]</scope>
    <source>
        <strain evidence="2">JN-39</strain>
    </source>
</reference>
<dbReference type="AlphaFoldDB" id="A0A410PW63"/>
<dbReference type="Proteomes" id="UP000287601">
    <property type="component" value="Chromosome"/>
</dbReference>
<accession>A0A410PW63</accession>
<name>A0A410PW63_9FIRM</name>
<dbReference type="SUPFAM" id="SSF52540">
    <property type="entry name" value="P-loop containing nucleoside triphosphate hydrolases"/>
    <property type="match status" value="1"/>
</dbReference>
<evidence type="ECO:0008006" key="3">
    <source>
        <dbReference type="Google" id="ProtNLM"/>
    </source>
</evidence>
<proteinExistence type="predicted"/>